<dbReference type="Pfam" id="PF00990">
    <property type="entry name" value="GGDEF"/>
    <property type="match status" value="1"/>
</dbReference>
<dbReference type="InterPro" id="IPR029016">
    <property type="entry name" value="GAF-like_dom_sf"/>
</dbReference>
<evidence type="ECO:0000313" key="4">
    <source>
        <dbReference type="EMBL" id="NML60366.1"/>
    </source>
</evidence>
<dbReference type="InterPro" id="IPR029787">
    <property type="entry name" value="Nucleotide_cyclase"/>
</dbReference>
<dbReference type="PROSITE" id="PS50887">
    <property type="entry name" value="GGDEF"/>
    <property type="match status" value="1"/>
</dbReference>
<dbReference type="CDD" id="cd01948">
    <property type="entry name" value="EAL"/>
    <property type="match status" value="1"/>
</dbReference>
<dbReference type="CDD" id="cd01949">
    <property type="entry name" value="GGDEF"/>
    <property type="match status" value="1"/>
</dbReference>
<evidence type="ECO:0000259" key="3">
    <source>
        <dbReference type="PROSITE" id="PS50887"/>
    </source>
</evidence>
<name>A0A848HEW1_9BURK</name>
<dbReference type="RefSeq" id="WP_169464068.1">
    <property type="nucleotide sequence ID" value="NZ_JABBGG010000002.1"/>
</dbReference>
<dbReference type="Pfam" id="PF13185">
    <property type="entry name" value="GAF_2"/>
    <property type="match status" value="1"/>
</dbReference>
<keyword evidence="5" id="KW-1185">Reference proteome</keyword>
<dbReference type="NCBIfam" id="TIGR00254">
    <property type="entry name" value="GGDEF"/>
    <property type="match status" value="1"/>
</dbReference>
<sequence length="655" mass="71323">MSDIPIEDGSSTHVAGNPSHGHSLARALRAHRTISAGNRTLLRAIEEAELLHDMCMVAVEEGGYARAGVTYAGNGPDRPLHWMVWMGCEHGKAVEIDVDELNYSGYTWADTPLGQDATAIAIRTGKAFTRRNVLTGPVFRDPAYDTLRKRAEQGNYLSLTAFPLACDGEVIGALFMAAADSDAFDEQEIGLLSELAADLAFGIHTLRMRREHDKAQETIRRLTLFDPATGLPNRAGLLLALREQIAAASQSQGQLAVLYLGVEKFDEIGNALGQEVCDCLMRGLAARIASYLPHGTPVATPGEGEFAIILHDADLERALEYARAVLAVLAAPVEAVSALIAPQVAAGISLYPEHATGPESLARRASAAMHMAQRTSIGVAVYRAGHDEEVANRLVMMGRLRSAIERGEFEFYCQPKVDIRTCKPCGAEALIRWRDPVHGLVGPATFIPLAEQSGLITSISGWMIETAFCQVHAWSQAGFASSLSVNLSAHDIQDPALIGRIRQFAATWAVPDKAIQFELTESALMDDPETAIRSMARLNDMGFQIWLDDFGTGYSSLSYLQRFPIHAIKIDQSFVRAMIVDSGSNAIVHATIDLGHHLGLHVVAEGVEDRAVWTRLAEYGCDIAQGFFVAQPMPVAHFRDWNADWHSREPGWIQS</sequence>
<dbReference type="GO" id="GO:0071111">
    <property type="term" value="F:cyclic-guanylate-specific phosphodiesterase activity"/>
    <property type="evidence" value="ECO:0007669"/>
    <property type="project" value="InterPro"/>
</dbReference>
<comment type="caution">
    <text evidence="4">The sequence shown here is derived from an EMBL/GenBank/DDBJ whole genome shotgun (WGS) entry which is preliminary data.</text>
</comment>
<evidence type="ECO:0000259" key="2">
    <source>
        <dbReference type="PROSITE" id="PS50883"/>
    </source>
</evidence>
<accession>A0A848HEW1</accession>
<protein>
    <submittedName>
        <fullName evidence="4">EAL domain-containing protein</fullName>
    </submittedName>
</protein>
<dbReference type="InterPro" id="IPR035919">
    <property type="entry name" value="EAL_sf"/>
</dbReference>
<dbReference type="PANTHER" id="PTHR33121:SF70">
    <property type="entry name" value="SIGNALING PROTEIN YKOW"/>
    <property type="match status" value="1"/>
</dbReference>
<evidence type="ECO:0000256" key="1">
    <source>
        <dbReference type="SAM" id="MobiDB-lite"/>
    </source>
</evidence>
<dbReference type="EMBL" id="JABBGG010000002">
    <property type="protein sequence ID" value="NML60366.1"/>
    <property type="molecule type" value="Genomic_DNA"/>
</dbReference>
<dbReference type="Gene3D" id="3.20.20.450">
    <property type="entry name" value="EAL domain"/>
    <property type="match status" value="1"/>
</dbReference>
<dbReference type="InterPro" id="IPR043128">
    <property type="entry name" value="Rev_trsase/Diguanyl_cyclase"/>
</dbReference>
<proteinExistence type="predicted"/>
<dbReference type="InterPro" id="IPR050706">
    <property type="entry name" value="Cyclic-di-GMP_PDE-like"/>
</dbReference>
<feature type="domain" description="EAL" evidence="2">
    <location>
        <begin position="393"/>
        <end position="646"/>
    </location>
</feature>
<reference evidence="4 5" key="1">
    <citation type="submission" date="2020-04" db="EMBL/GenBank/DDBJ databases">
        <title>Massilia sp. RP-1-19 isolated from soil.</title>
        <authorList>
            <person name="Dahal R.H."/>
        </authorList>
    </citation>
    <scope>NUCLEOTIDE SEQUENCE [LARGE SCALE GENOMIC DNA]</scope>
    <source>
        <strain evidence="4 5">RP-1-19</strain>
    </source>
</reference>
<evidence type="ECO:0000313" key="5">
    <source>
        <dbReference type="Proteomes" id="UP000583752"/>
    </source>
</evidence>
<dbReference type="Gene3D" id="3.30.70.270">
    <property type="match status" value="1"/>
</dbReference>
<dbReference type="SMART" id="SM00052">
    <property type="entry name" value="EAL"/>
    <property type="match status" value="1"/>
</dbReference>
<dbReference type="SUPFAM" id="SSF55781">
    <property type="entry name" value="GAF domain-like"/>
    <property type="match status" value="1"/>
</dbReference>
<dbReference type="PROSITE" id="PS50883">
    <property type="entry name" value="EAL"/>
    <property type="match status" value="1"/>
</dbReference>
<feature type="region of interest" description="Disordered" evidence="1">
    <location>
        <begin position="1"/>
        <end position="22"/>
    </location>
</feature>
<organism evidence="4 5">
    <name type="scientific">Massilia polaris</name>
    <dbReference type="NCBI Taxonomy" id="2728846"/>
    <lineage>
        <taxon>Bacteria</taxon>
        <taxon>Pseudomonadati</taxon>
        <taxon>Pseudomonadota</taxon>
        <taxon>Betaproteobacteria</taxon>
        <taxon>Burkholderiales</taxon>
        <taxon>Oxalobacteraceae</taxon>
        <taxon>Telluria group</taxon>
        <taxon>Massilia</taxon>
    </lineage>
</organism>
<dbReference type="Gene3D" id="3.30.450.40">
    <property type="match status" value="1"/>
</dbReference>
<gene>
    <name evidence="4" type="ORF">HHL21_04535</name>
</gene>
<dbReference type="PANTHER" id="PTHR33121">
    <property type="entry name" value="CYCLIC DI-GMP PHOSPHODIESTERASE PDEF"/>
    <property type="match status" value="1"/>
</dbReference>
<feature type="domain" description="GGDEF" evidence="3">
    <location>
        <begin position="253"/>
        <end position="387"/>
    </location>
</feature>
<dbReference type="SUPFAM" id="SSF141868">
    <property type="entry name" value="EAL domain-like"/>
    <property type="match status" value="1"/>
</dbReference>
<dbReference type="InterPro" id="IPR003018">
    <property type="entry name" value="GAF"/>
</dbReference>
<dbReference type="InterPro" id="IPR000160">
    <property type="entry name" value="GGDEF_dom"/>
</dbReference>
<dbReference type="Pfam" id="PF00563">
    <property type="entry name" value="EAL"/>
    <property type="match status" value="1"/>
</dbReference>
<dbReference type="AlphaFoldDB" id="A0A848HEW1"/>
<dbReference type="Proteomes" id="UP000583752">
    <property type="component" value="Unassembled WGS sequence"/>
</dbReference>
<dbReference type="InterPro" id="IPR001633">
    <property type="entry name" value="EAL_dom"/>
</dbReference>
<dbReference type="SMART" id="SM00267">
    <property type="entry name" value="GGDEF"/>
    <property type="match status" value="1"/>
</dbReference>
<dbReference type="SUPFAM" id="SSF55073">
    <property type="entry name" value="Nucleotide cyclase"/>
    <property type="match status" value="1"/>
</dbReference>